<dbReference type="AlphaFoldDB" id="A0A914R4M4"/>
<evidence type="ECO:0000313" key="1">
    <source>
        <dbReference type="Proteomes" id="UP000887564"/>
    </source>
</evidence>
<dbReference type="Proteomes" id="UP000887564">
    <property type="component" value="Unplaced"/>
</dbReference>
<reference evidence="2" key="1">
    <citation type="submission" date="2022-11" db="UniProtKB">
        <authorList>
            <consortium name="WormBaseParasite"/>
        </authorList>
    </citation>
    <scope>IDENTIFICATION</scope>
</reference>
<dbReference type="WBParaSite" id="PEQ_0000121801-mRNA-1">
    <property type="protein sequence ID" value="PEQ_0000121801-mRNA-1"/>
    <property type="gene ID" value="PEQ_0000121801"/>
</dbReference>
<name>A0A914R4M4_PAREQ</name>
<sequence>MRLTRKQIAALNKRNLLERADDEEKEIKPSKSILKEMFRKKKKVLATALRRRDPVVMASGSKVAYDLWAGDEL</sequence>
<accession>A0A914R4M4</accession>
<proteinExistence type="predicted"/>
<protein>
    <submittedName>
        <fullName evidence="2">Uncharacterized protein</fullName>
    </submittedName>
</protein>
<organism evidence="1 2">
    <name type="scientific">Parascaris equorum</name>
    <name type="common">Equine roundworm</name>
    <dbReference type="NCBI Taxonomy" id="6256"/>
    <lineage>
        <taxon>Eukaryota</taxon>
        <taxon>Metazoa</taxon>
        <taxon>Ecdysozoa</taxon>
        <taxon>Nematoda</taxon>
        <taxon>Chromadorea</taxon>
        <taxon>Rhabditida</taxon>
        <taxon>Spirurina</taxon>
        <taxon>Ascaridomorpha</taxon>
        <taxon>Ascaridoidea</taxon>
        <taxon>Ascarididae</taxon>
        <taxon>Parascaris</taxon>
    </lineage>
</organism>
<keyword evidence="1" id="KW-1185">Reference proteome</keyword>
<evidence type="ECO:0000313" key="2">
    <source>
        <dbReference type="WBParaSite" id="PEQ_0000121801-mRNA-1"/>
    </source>
</evidence>